<sequence length="262" mass="30440">MAMPVYTMNVFKLPKRVYEEINSALGKFWWSKKGGQRSMHWFSWDRLSVPKQEGGLGFRDLENFNLALLGKQIWRILQAPTSLVARFLKARYFPDSNIFNARNGNKSSFIWKSLLEGRDLLKKGMRFLIGNGQITSILADPWLPTNPPRPPMCREGIVTDLKYVSELMFDEQPYRWNMELIEELFVEEDNLLIQQLKLGPTDCSYLLGWHYTDSGFYNVKSGYWLACNLPTGNNKVREIPGSPTLKRAIWKIQTAPKIQHFL</sequence>
<name>A0ABM1QWK4_CAMSA</name>
<evidence type="ECO:0000313" key="2">
    <source>
        <dbReference type="RefSeq" id="XP_019091142.1"/>
    </source>
</evidence>
<accession>A0ABM1QWK4</accession>
<organism evidence="1 2">
    <name type="scientific">Camelina sativa</name>
    <name type="common">False flax</name>
    <name type="synonym">Myagrum sativum</name>
    <dbReference type="NCBI Taxonomy" id="90675"/>
    <lineage>
        <taxon>Eukaryota</taxon>
        <taxon>Viridiplantae</taxon>
        <taxon>Streptophyta</taxon>
        <taxon>Embryophyta</taxon>
        <taxon>Tracheophyta</taxon>
        <taxon>Spermatophyta</taxon>
        <taxon>Magnoliopsida</taxon>
        <taxon>eudicotyledons</taxon>
        <taxon>Gunneridae</taxon>
        <taxon>Pentapetalae</taxon>
        <taxon>rosids</taxon>
        <taxon>malvids</taxon>
        <taxon>Brassicales</taxon>
        <taxon>Brassicaceae</taxon>
        <taxon>Camelineae</taxon>
        <taxon>Camelina</taxon>
    </lineage>
</organism>
<evidence type="ECO:0000313" key="1">
    <source>
        <dbReference type="Proteomes" id="UP000694864"/>
    </source>
</evidence>
<gene>
    <name evidence="2" type="primary">LOC109128735</name>
</gene>
<keyword evidence="1" id="KW-1185">Reference proteome</keyword>
<dbReference type="GeneID" id="109128735"/>
<protein>
    <submittedName>
        <fullName evidence="2">Uncharacterized protein LOC109128735</fullName>
    </submittedName>
</protein>
<reference evidence="2" key="2">
    <citation type="submission" date="2025-08" db="UniProtKB">
        <authorList>
            <consortium name="RefSeq"/>
        </authorList>
    </citation>
    <scope>IDENTIFICATION</scope>
    <source>
        <tissue evidence="2">Leaf</tissue>
    </source>
</reference>
<proteinExistence type="predicted"/>
<dbReference type="PANTHER" id="PTHR33116">
    <property type="entry name" value="REVERSE TRANSCRIPTASE ZINC-BINDING DOMAIN-CONTAINING PROTEIN-RELATED-RELATED"/>
    <property type="match status" value="1"/>
</dbReference>
<dbReference type="RefSeq" id="XP_019091142.1">
    <property type="nucleotide sequence ID" value="XM_019235597.1"/>
</dbReference>
<dbReference type="Proteomes" id="UP000694864">
    <property type="component" value="Chromosome 14"/>
</dbReference>
<dbReference type="PANTHER" id="PTHR33116:SF86">
    <property type="entry name" value="REVERSE TRANSCRIPTASE DOMAIN-CONTAINING PROTEIN"/>
    <property type="match status" value="1"/>
</dbReference>
<reference evidence="1" key="1">
    <citation type="journal article" date="2014" name="Nat. Commun.">
        <title>The emerging biofuel crop Camelina sativa retains a highly undifferentiated hexaploid genome structure.</title>
        <authorList>
            <person name="Kagale S."/>
            <person name="Koh C."/>
            <person name="Nixon J."/>
            <person name="Bollina V."/>
            <person name="Clarke W.E."/>
            <person name="Tuteja R."/>
            <person name="Spillane C."/>
            <person name="Robinson S.J."/>
            <person name="Links M.G."/>
            <person name="Clarke C."/>
            <person name="Higgins E.E."/>
            <person name="Huebert T."/>
            <person name="Sharpe A.G."/>
            <person name="Parkin I.A."/>
        </authorList>
    </citation>
    <scope>NUCLEOTIDE SEQUENCE [LARGE SCALE GENOMIC DNA]</scope>
    <source>
        <strain evidence="1">cv. DH55</strain>
    </source>
</reference>